<feature type="transmembrane region" description="Helical" evidence="1">
    <location>
        <begin position="120"/>
        <end position="146"/>
    </location>
</feature>
<organism evidence="2 3">
    <name type="scientific">Spiroplasma ixodetis</name>
    <dbReference type="NCBI Taxonomy" id="2141"/>
    <lineage>
        <taxon>Bacteria</taxon>
        <taxon>Bacillati</taxon>
        <taxon>Mycoplasmatota</taxon>
        <taxon>Mollicutes</taxon>
        <taxon>Entomoplasmatales</taxon>
        <taxon>Spiroplasmataceae</taxon>
        <taxon>Spiroplasma</taxon>
    </lineage>
</organism>
<reference evidence="2 3" key="1">
    <citation type="journal article" date="2022" name="Front. Microbiol.">
        <title>Male-killing mechanisms vary between Spiroplasma species.</title>
        <authorList>
            <person name="Arai H."/>
            <person name="Inoue M."/>
            <person name="Kageyama D."/>
        </authorList>
    </citation>
    <scope>NUCLEOTIDE SEQUENCE [LARGE SCALE GENOMIC DNA]</scope>
    <source>
        <strain evidence="3">sHm</strain>
    </source>
</reference>
<dbReference type="Proteomes" id="UP001163387">
    <property type="component" value="Chromosome"/>
</dbReference>
<evidence type="ECO:0000313" key="3">
    <source>
        <dbReference type="Proteomes" id="UP001163387"/>
    </source>
</evidence>
<gene>
    <name evidence="2" type="ORF">SHM_18890</name>
</gene>
<feature type="transmembrane region" description="Helical" evidence="1">
    <location>
        <begin position="193"/>
        <end position="213"/>
    </location>
</feature>
<feature type="transmembrane region" description="Helical" evidence="1">
    <location>
        <begin position="225"/>
        <end position="241"/>
    </location>
</feature>
<keyword evidence="1" id="KW-0812">Transmembrane</keyword>
<dbReference type="RefSeq" id="WP_281748107.1">
    <property type="nucleotide sequence ID" value="NZ_AP026933.1"/>
</dbReference>
<name>A0ABN6SYM6_9MOLU</name>
<proteinExistence type="predicted"/>
<feature type="transmembrane region" description="Helical" evidence="1">
    <location>
        <begin position="261"/>
        <end position="280"/>
    </location>
</feature>
<accession>A0ABN6SYM6</accession>
<evidence type="ECO:0000313" key="2">
    <source>
        <dbReference type="EMBL" id="BDT04243.1"/>
    </source>
</evidence>
<evidence type="ECO:0008006" key="4">
    <source>
        <dbReference type="Google" id="ProtNLM"/>
    </source>
</evidence>
<feature type="transmembrane region" description="Helical" evidence="1">
    <location>
        <begin position="20"/>
        <end position="43"/>
    </location>
</feature>
<keyword evidence="1" id="KW-0472">Membrane</keyword>
<sequence length="399" mass="47126">MEVQKIQFKKLRPHNFLGGQYFVLLFFWIIFITLLITALVLFLNERTRIDKENNVKELLEQIANAKQESDKTPFYKKLMAIYYPLIDFSLMSFIFTQHDDAPISDWGSAWTQRLNSINTAYSYIFITILIALIALLFYIIIIIKLYRRRAFQRKYGLTTQFANDYPIYDIKMYLGFTVNLAIVFSFFNFLTTIIVLIYGIILVLTSYFFWYILKIKTEILIMHKWWKTPNFALFLSVILFQNGYTLLKSIFAQKFNVNLDLILSIILPIGTITIFITLLIKNMLNSQVTAVKNAIKTIGAKISAFQIFYYTQKEKSLEDYMFVSQLPTLVRIPLQNNSINTKQAVMLMATIDETIIFFKKHFHKPKELNYMLFHLFNRITDIEEIEEIKNNILKIEKNN</sequence>
<dbReference type="EMBL" id="AP026933">
    <property type="protein sequence ID" value="BDT04243.1"/>
    <property type="molecule type" value="Genomic_DNA"/>
</dbReference>
<keyword evidence="1" id="KW-1133">Transmembrane helix</keyword>
<evidence type="ECO:0000256" key="1">
    <source>
        <dbReference type="SAM" id="Phobius"/>
    </source>
</evidence>
<feature type="transmembrane region" description="Helical" evidence="1">
    <location>
        <begin position="167"/>
        <end position="187"/>
    </location>
</feature>
<keyword evidence="3" id="KW-1185">Reference proteome</keyword>
<protein>
    <recommendedName>
        <fullName evidence="4">Transmembrane protein</fullName>
    </recommendedName>
</protein>